<dbReference type="Proteomes" id="UP001215598">
    <property type="component" value="Unassembled WGS sequence"/>
</dbReference>
<name>A0AAD7HMD0_9AGAR</name>
<proteinExistence type="predicted"/>
<dbReference type="AlphaFoldDB" id="A0AAD7HMD0"/>
<evidence type="ECO:0000313" key="1">
    <source>
        <dbReference type="EMBL" id="KAJ7724000.1"/>
    </source>
</evidence>
<dbReference type="EMBL" id="JARKIB010000206">
    <property type="protein sequence ID" value="KAJ7724000.1"/>
    <property type="molecule type" value="Genomic_DNA"/>
</dbReference>
<comment type="caution">
    <text evidence="1">The sequence shown here is derived from an EMBL/GenBank/DDBJ whole genome shotgun (WGS) entry which is preliminary data.</text>
</comment>
<evidence type="ECO:0000313" key="2">
    <source>
        <dbReference type="Proteomes" id="UP001215598"/>
    </source>
</evidence>
<gene>
    <name evidence="1" type="ORF">B0H16DRAFT_1698804</name>
</gene>
<feature type="non-terminal residue" evidence="1">
    <location>
        <position position="335"/>
    </location>
</feature>
<keyword evidence="2" id="KW-1185">Reference proteome</keyword>
<organism evidence="1 2">
    <name type="scientific">Mycena metata</name>
    <dbReference type="NCBI Taxonomy" id="1033252"/>
    <lineage>
        <taxon>Eukaryota</taxon>
        <taxon>Fungi</taxon>
        <taxon>Dikarya</taxon>
        <taxon>Basidiomycota</taxon>
        <taxon>Agaricomycotina</taxon>
        <taxon>Agaricomycetes</taxon>
        <taxon>Agaricomycetidae</taxon>
        <taxon>Agaricales</taxon>
        <taxon>Marasmiineae</taxon>
        <taxon>Mycenaceae</taxon>
        <taxon>Mycena</taxon>
    </lineage>
</organism>
<sequence length="335" mass="37723">MISGARESEWCKFKKLEIGALKCSSAVERFNLTCEFKTVQSHLRIQERLLTGPIPPASSSAGGIDILPMMRAIPEVLNLGRAFDDLERGSSIDHTAILRIPNPLECKCQSGQEWSERAHPVRVFRDAVYMESTQAKCARECGVPWSARAKFRTRRRRISWSERGVRRGVAGILSVEAESTVGCGRETLTQRLALQLLDFWRISRTLLDSKGDDALTNIRVSRRLMFFIPRLSSRRHTQNVRFQRAFATGLNKGFSAELKLCQRRALDLLISSSDGSSPGDIRKWALEAEEGLTMAIGDFTKRGILRRPDVSVWSLVTKTPNADSNWFATPTKSWP</sequence>
<accession>A0AAD7HMD0</accession>
<reference evidence="1" key="1">
    <citation type="submission" date="2023-03" db="EMBL/GenBank/DDBJ databases">
        <title>Massive genome expansion in bonnet fungi (Mycena s.s.) driven by repeated elements and novel gene families across ecological guilds.</title>
        <authorList>
            <consortium name="Lawrence Berkeley National Laboratory"/>
            <person name="Harder C.B."/>
            <person name="Miyauchi S."/>
            <person name="Viragh M."/>
            <person name="Kuo A."/>
            <person name="Thoen E."/>
            <person name="Andreopoulos B."/>
            <person name="Lu D."/>
            <person name="Skrede I."/>
            <person name="Drula E."/>
            <person name="Henrissat B."/>
            <person name="Morin E."/>
            <person name="Kohler A."/>
            <person name="Barry K."/>
            <person name="LaButti K."/>
            <person name="Morin E."/>
            <person name="Salamov A."/>
            <person name="Lipzen A."/>
            <person name="Mereny Z."/>
            <person name="Hegedus B."/>
            <person name="Baldrian P."/>
            <person name="Stursova M."/>
            <person name="Weitz H."/>
            <person name="Taylor A."/>
            <person name="Grigoriev I.V."/>
            <person name="Nagy L.G."/>
            <person name="Martin F."/>
            <person name="Kauserud H."/>
        </authorList>
    </citation>
    <scope>NUCLEOTIDE SEQUENCE</scope>
    <source>
        <strain evidence="1">CBHHK182m</strain>
    </source>
</reference>
<protein>
    <submittedName>
        <fullName evidence="1">Uncharacterized protein</fullName>
    </submittedName>
</protein>